<keyword evidence="1 3" id="KW-0732">Signal</keyword>
<dbReference type="AlphaFoldDB" id="A0A1W7A8S6"/>
<dbReference type="NCBIfam" id="TIGR01168">
    <property type="entry name" value="YSIRK_signal"/>
    <property type="match status" value="1"/>
</dbReference>
<gene>
    <name evidence="6" type="ORF">MCCS_03860</name>
</gene>
<keyword evidence="7" id="KW-1185">Reference proteome</keyword>
<dbReference type="PANTHER" id="PTHR15127:SF32">
    <property type="entry name" value="HEAVYWEIGHT, ISOFORM A"/>
    <property type="match status" value="1"/>
</dbReference>
<feature type="domain" description="Pesticidal crystal protein Cry22Aa Ig-like" evidence="5">
    <location>
        <begin position="294"/>
        <end position="361"/>
    </location>
</feature>
<dbReference type="GO" id="GO:0001784">
    <property type="term" value="F:phosphotyrosine residue binding"/>
    <property type="evidence" value="ECO:0007669"/>
    <property type="project" value="TreeGrafter"/>
</dbReference>
<feature type="chain" id="PRO_5039464655" evidence="3">
    <location>
        <begin position="32"/>
        <end position="535"/>
    </location>
</feature>
<keyword evidence="2" id="KW-0727">SH2 domain</keyword>
<feature type="domain" description="Pesticidal crystal protein Cry22Aa Ig-like" evidence="5">
    <location>
        <begin position="375"/>
        <end position="446"/>
    </location>
</feature>
<protein>
    <submittedName>
        <fullName evidence="6">Pesticidal crystal protein cry22Aa</fullName>
    </submittedName>
</protein>
<dbReference type="OrthoDB" id="2414488at2"/>
<dbReference type="Proteomes" id="UP000194154">
    <property type="component" value="Chromosome"/>
</dbReference>
<dbReference type="InterPro" id="IPR032179">
    <property type="entry name" value="Cry22Aa_Ig-like"/>
</dbReference>
<dbReference type="RefSeq" id="WP_086041744.1">
    <property type="nucleotide sequence ID" value="NZ_CBCRZA010000003.1"/>
</dbReference>
<reference evidence="6 7" key="1">
    <citation type="journal article" date="2017" name="Int. J. Syst. Evol. Microbiol.">
        <title>Macrococcus canis sp. nov., a skin bacterium associated with infections in dogs.</title>
        <authorList>
            <person name="Gobeli Brawand S."/>
            <person name="Cotting K."/>
            <person name="Gomez-Sanz E."/>
            <person name="Collaud A."/>
            <person name="Thomann A."/>
            <person name="Brodard I."/>
            <person name="Rodriguez-Campos S."/>
            <person name="Strauss C."/>
            <person name="Perreten V."/>
        </authorList>
    </citation>
    <scope>NUCLEOTIDE SEQUENCE [LARGE SCALE GENOMIC DNA]</scope>
    <source>
        <strain evidence="6 7">KM45013</strain>
    </source>
</reference>
<name>A0A1W7A8S6_9STAP</name>
<dbReference type="KEGG" id="mcak:MCCS_03860"/>
<dbReference type="Pfam" id="PF16403">
    <property type="entry name" value="Bact_surface_Ig-like"/>
    <property type="match status" value="6"/>
</dbReference>
<evidence type="ECO:0000256" key="1">
    <source>
        <dbReference type="ARBA" id="ARBA00022729"/>
    </source>
</evidence>
<feature type="domain" description="Pesticidal crystal protein Cry22Aa Ig-like" evidence="5">
    <location>
        <begin position="132"/>
        <end position="201"/>
    </location>
</feature>
<feature type="signal peptide" evidence="3">
    <location>
        <begin position="1"/>
        <end position="31"/>
    </location>
</feature>
<dbReference type="InterPro" id="IPR051846">
    <property type="entry name" value="SH2_domain_adapters"/>
</dbReference>
<dbReference type="InterPro" id="IPR013783">
    <property type="entry name" value="Ig-like_fold"/>
</dbReference>
<dbReference type="Gene3D" id="2.60.40.10">
    <property type="entry name" value="Immunoglobulins"/>
    <property type="match status" value="6"/>
</dbReference>
<accession>A0A1W7A8S6</accession>
<organism evidence="6 7">
    <name type="scientific">Macrococcoides canis</name>
    <dbReference type="NCBI Taxonomy" id="1855823"/>
    <lineage>
        <taxon>Bacteria</taxon>
        <taxon>Bacillati</taxon>
        <taxon>Bacillota</taxon>
        <taxon>Bacilli</taxon>
        <taxon>Bacillales</taxon>
        <taxon>Staphylococcaceae</taxon>
        <taxon>Macrococcoides</taxon>
    </lineage>
</organism>
<evidence type="ECO:0000313" key="7">
    <source>
        <dbReference type="Proteomes" id="UP000194154"/>
    </source>
</evidence>
<proteinExistence type="predicted"/>
<dbReference type="STRING" id="1855823.MCCS_03860"/>
<evidence type="ECO:0000259" key="4">
    <source>
        <dbReference type="Pfam" id="PF04650"/>
    </source>
</evidence>
<dbReference type="PANTHER" id="PTHR15127">
    <property type="entry name" value="HEAVYWEIGHT, ISOFORM A"/>
    <property type="match status" value="1"/>
</dbReference>
<evidence type="ECO:0000256" key="2">
    <source>
        <dbReference type="ARBA" id="ARBA00022999"/>
    </source>
</evidence>
<feature type="domain" description="Pesticidal crystal protein Cry22Aa Ig-like" evidence="5">
    <location>
        <begin position="47"/>
        <end position="118"/>
    </location>
</feature>
<dbReference type="InterPro" id="IPR005877">
    <property type="entry name" value="YSIRK_signal_dom"/>
</dbReference>
<dbReference type="GeneID" id="35294535"/>
<evidence type="ECO:0000256" key="3">
    <source>
        <dbReference type="SAM" id="SignalP"/>
    </source>
</evidence>
<evidence type="ECO:0000259" key="5">
    <source>
        <dbReference type="Pfam" id="PF16403"/>
    </source>
</evidence>
<feature type="domain" description="Pesticidal crystal protein Cry22Aa Ig-like" evidence="5">
    <location>
        <begin position="463"/>
        <end position="530"/>
    </location>
</feature>
<feature type="domain" description="Pesticidal crystal protein Cry22Aa Ig-like" evidence="5">
    <location>
        <begin position="214"/>
        <end position="281"/>
    </location>
</feature>
<feature type="domain" description="YSIRK Gram-positive signal peptide" evidence="4">
    <location>
        <begin position="6"/>
        <end position="28"/>
    </location>
</feature>
<evidence type="ECO:0000313" key="6">
    <source>
        <dbReference type="EMBL" id="ARQ06053.1"/>
    </source>
</evidence>
<dbReference type="Pfam" id="PF04650">
    <property type="entry name" value="YSIRK_signal"/>
    <property type="match status" value="1"/>
</dbReference>
<dbReference type="EMBL" id="CP021059">
    <property type="protein sequence ID" value="ARQ06053.1"/>
    <property type="molecule type" value="Genomic_DNA"/>
</dbReference>
<sequence length="535" mass="55757">MMNSFNNRNKYSIRKFTVGAASLMIGMMMYAGNDAQAETVPASVPKITNTSSNVLTTGATFNPLTGVTATDLEDGNITSKIVVLSNNVNTKVPGTYTVVYQVTDSNNNTYRLTRSIVVKSPVVANAAPVISSSSSSTLAIGSTFNPLTGITAKDTEDGDLTSKVVVVSNNVNTSVAGSYQVVYEVKDSKGQVSRLIRTVNVTAPNNPPKITVTASNNLTVGAAFNPLTGVTAADPEDGNITSKITVVSNNVNTNVPGTYQVVYTVVDSKGNRANFTRNILVSATNTAPKFSSTASNNLTVGAAFNPLTGVTATDAEDGNLTSKIVVVSNNVNTQVAGTYQVIYKVTDSKGVYSTLTRNILVSAVPTTTTNTAPKITSTASNNITVGGTFNPLTGVTATDAEDGNLTSKIVVVSNNVNMQVAGTYQVVYKVTDSKGNTFTLTRNILVSPKAPATNTAPKITSIASSYLTVGQAFNPMTGISATDAEDGNITSKVVVVSNNVNTQVAGTYQVVYKVTDSVGNTFTLTRAILVSPKTV</sequence>